<feature type="repeat" description="MBT" evidence="2">
    <location>
        <begin position="150"/>
        <end position="270"/>
    </location>
</feature>
<dbReference type="SUPFAM" id="SSF63748">
    <property type="entry name" value="Tudor/PWWP/MBT"/>
    <property type="match status" value="4"/>
</dbReference>
<dbReference type="Pfam" id="PF02820">
    <property type="entry name" value="MBT"/>
    <property type="match status" value="4"/>
</dbReference>
<dbReference type="Proteomes" id="UP000494206">
    <property type="component" value="Unassembled WGS sequence"/>
</dbReference>
<name>A0A8S1F364_9PELO</name>
<dbReference type="InterPro" id="IPR050548">
    <property type="entry name" value="PcG_chromatin_remod_factors"/>
</dbReference>
<feature type="repeat" description="MBT" evidence="2">
    <location>
        <begin position="278"/>
        <end position="387"/>
    </location>
</feature>
<dbReference type="SMART" id="SM00561">
    <property type="entry name" value="MBT"/>
    <property type="match status" value="4"/>
</dbReference>
<keyword evidence="4" id="KW-1185">Reference proteome</keyword>
<comment type="caution">
    <text evidence="3">The sequence shown here is derived from an EMBL/GenBank/DDBJ whole genome shotgun (WGS) entry which is preliminary data.</text>
</comment>
<dbReference type="PROSITE" id="PS51079">
    <property type="entry name" value="MBT"/>
    <property type="match status" value="3"/>
</dbReference>
<dbReference type="GO" id="GO:0003682">
    <property type="term" value="F:chromatin binding"/>
    <property type="evidence" value="ECO:0007669"/>
    <property type="project" value="TreeGrafter"/>
</dbReference>
<dbReference type="GO" id="GO:0045892">
    <property type="term" value="P:negative regulation of DNA-templated transcription"/>
    <property type="evidence" value="ECO:0007669"/>
    <property type="project" value="TreeGrafter"/>
</dbReference>
<evidence type="ECO:0000313" key="3">
    <source>
        <dbReference type="EMBL" id="CAB3407243.1"/>
    </source>
</evidence>
<dbReference type="CDD" id="cd20088">
    <property type="entry name" value="MBT"/>
    <property type="match status" value="1"/>
</dbReference>
<dbReference type="EMBL" id="CADEPM010000006">
    <property type="protein sequence ID" value="CAB3407243.1"/>
    <property type="molecule type" value="Genomic_DNA"/>
</dbReference>
<reference evidence="3 4" key="1">
    <citation type="submission" date="2020-04" db="EMBL/GenBank/DDBJ databases">
        <authorList>
            <person name="Laetsch R D."/>
            <person name="Stevens L."/>
            <person name="Kumar S."/>
            <person name="Blaxter L. M."/>
        </authorList>
    </citation>
    <scope>NUCLEOTIDE SEQUENCE [LARGE SCALE GENOMIC DNA]</scope>
</reference>
<gene>
    <name evidence="3" type="ORF">CBOVIS_LOCUS9201</name>
</gene>
<dbReference type="InterPro" id="IPR004092">
    <property type="entry name" value="Mbt"/>
</dbReference>
<dbReference type="AlphaFoldDB" id="A0A8S1F364"/>
<proteinExistence type="predicted"/>
<dbReference type="PANTHER" id="PTHR12247:SF139">
    <property type="entry name" value="ATHERIN-RELATED"/>
    <property type="match status" value="1"/>
</dbReference>
<dbReference type="GO" id="GO:0005634">
    <property type="term" value="C:nucleus"/>
    <property type="evidence" value="ECO:0007669"/>
    <property type="project" value="InterPro"/>
</dbReference>
<organism evidence="3 4">
    <name type="scientific">Caenorhabditis bovis</name>
    <dbReference type="NCBI Taxonomy" id="2654633"/>
    <lineage>
        <taxon>Eukaryota</taxon>
        <taxon>Metazoa</taxon>
        <taxon>Ecdysozoa</taxon>
        <taxon>Nematoda</taxon>
        <taxon>Chromadorea</taxon>
        <taxon>Rhabditida</taxon>
        <taxon>Rhabditina</taxon>
        <taxon>Rhabditomorpha</taxon>
        <taxon>Rhabditoidea</taxon>
        <taxon>Rhabditidae</taxon>
        <taxon>Peloderinae</taxon>
        <taxon>Caenorhabditis</taxon>
    </lineage>
</organism>
<accession>A0A8S1F364</accession>
<sequence>MSKFLKIIHTPTANVAENYANTYIWEFELKDAESSKFSVYDFLPVSAFSTNLLKNFSDVVQEGVIFEISIPEYKKITDGIDVRWFAKIIKVCGYRALARYIGASENDKSDFWVNVLSNAVHHCGSVESDDPDQDKVTYGLPFFLAERHEKDLENFIKTTVDSELTAGIALSKAYEKCKNDLFKSPFKVGQRLELVDYSQSDKLRPARIKSICGRRLNVLVTRDDYDGEWKEQPEDRQLDNEDAEYWIDQDSFFIFPVGFATFNGYELNAKREYKKHTENIAKALREGKTPPYHEKDAKPEQFFKPPIDQANLAKVKVGQKLELLDPLAVSFNSFRVASVSKILKTPGYIVVSIDDPEDEDLVPVHVTDPYLFPVGYGEKYGIKVEEPKGWENRFNWGDYLKKHKAEAMPIDLFKKEPTPERLAMFKPGSKLEAADMCENQLVCPASIKEMKGRIINVHFDGWGPNFDELYDIDSHDIFPVGWCEIHGYVLQRPEET</sequence>
<dbReference type="OrthoDB" id="8188861at2759"/>
<evidence type="ECO:0000256" key="1">
    <source>
        <dbReference type="ARBA" id="ARBA00022737"/>
    </source>
</evidence>
<dbReference type="PANTHER" id="PTHR12247">
    <property type="entry name" value="POLYCOMB GROUP PROTEIN"/>
    <property type="match status" value="1"/>
</dbReference>
<protein>
    <submittedName>
        <fullName evidence="3">Uncharacterized protein</fullName>
    </submittedName>
</protein>
<dbReference type="Gene3D" id="2.30.30.140">
    <property type="match status" value="4"/>
</dbReference>
<feature type="repeat" description="MBT" evidence="2">
    <location>
        <begin position="394"/>
        <end position="493"/>
    </location>
</feature>
<evidence type="ECO:0000256" key="2">
    <source>
        <dbReference type="PROSITE-ProRule" id="PRU00459"/>
    </source>
</evidence>
<keyword evidence="1" id="KW-0677">Repeat</keyword>
<evidence type="ECO:0000313" key="4">
    <source>
        <dbReference type="Proteomes" id="UP000494206"/>
    </source>
</evidence>
<dbReference type="GO" id="GO:0042393">
    <property type="term" value="F:histone binding"/>
    <property type="evidence" value="ECO:0007669"/>
    <property type="project" value="TreeGrafter"/>
</dbReference>